<accession>A0A316E6D1</accession>
<dbReference type="SMART" id="SM00387">
    <property type="entry name" value="HATPase_c"/>
    <property type="match status" value="1"/>
</dbReference>
<organism evidence="14 15">
    <name type="scientific">Maribacter polysiphoniae</name>
    <dbReference type="NCBI Taxonomy" id="429344"/>
    <lineage>
        <taxon>Bacteria</taxon>
        <taxon>Pseudomonadati</taxon>
        <taxon>Bacteroidota</taxon>
        <taxon>Flavobacteriia</taxon>
        <taxon>Flavobacteriales</taxon>
        <taxon>Flavobacteriaceae</taxon>
        <taxon>Maribacter</taxon>
    </lineage>
</organism>
<evidence type="ECO:0000256" key="4">
    <source>
        <dbReference type="ARBA" id="ARBA00022679"/>
    </source>
</evidence>
<feature type="coiled-coil region" evidence="10">
    <location>
        <begin position="432"/>
        <end position="459"/>
    </location>
</feature>
<dbReference type="Pfam" id="PF13176">
    <property type="entry name" value="TPR_7"/>
    <property type="match status" value="1"/>
</dbReference>
<dbReference type="GO" id="GO:0000155">
    <property type="term" value="F:phosphorelay sensor kinase activity"/>
    <property type="evidence" value="ECO:0007669"/>
    <property type="project" value="InterPro"/>
</dbReference>
<dbReference type="PROSITE" id="PS50109">
    <property type="entry name" value="HIS_KIN"/>
    <property type="match status" value="1"/>
</dbReference>
<evidence type="ECO:0000313" key="13">
    <source>
        <dbReference type="EMBL" id="MBD1259357.1"/>
    </source>
</evidence>
<dbReference type="Proteomes" id="UP000245667">
    <property type="component" value="Unassembled WGS sequence"/>
</dbReference>
<dbReference type="InterPro" id="IPR019734">
    <property type="entry name" value="TPR_rpt"/>
</dbReference>
<evidence type="ECO:0000313" key="14">
    <source>
        <dbReference type="EMBL" id="PWK24919.1"/>
    </source>
</evidence>
<feature type="coiled-coil region" evidence="10">
    <location>
        <begin position="361"/>
        <end position="397"/>
    </location>
</feature>
<dbReference type="OrthoDB" id="9778366at2"/>
<dbReference type="Pfam" id="PF13181">
    <property type="entry name" value="TPR_8"/>
    <property type="match status" value="1"/>
</dbReference>
<keyword evidence="3" id="KW-0597">Phosphoprotein</keyword>
<keyword evidence="4" id="KW-0808">Transferase</keyword>
<evidence type="ECO:0000256" key="11">
    <source>
        <dbReference type="SAM" id="Phobius"/>
    </source>
</evidence>
<dbReference type="EMBL" id="QGGQ01000002">
    <property type="protein sequence ID" value="PWK24919.1"/>
    <property type="molecule type" value="Genomic_DNA"/>
</dbReference>
<dbReference type="RefSeq" id="WP_109649446.1">
    <property type="nucleotide sequence ID" value="NZ_JACWLN010000001.1"/>
</dbReference>
<feature type="repeat" description="TPR" evidence="9">
    <location>
        <begin position="199"/>
        <end position="232"/>
    </location>
</feature>
<comment type="catalytic activity">
    <reaction evidence="1">
        <text>ATP + protein L-histidine = ADP + protein N-phospho-L-histidine.</text>
        <dbReference type="EC" id="2.7.13.3"/>
    </reaction>
</comment>
<dbReference type="EMBL" id="JACWLN010000001">
    <property type="protein sequence ID" value="MBD1259357.1"/>
    <property type="molecule type" value="Genomic_DNA"/>
</dbReference>
<reference evidence="14 15" key="1">
    <citation type="submission" date="2018-05" db="EMBL/GenBank/DDBJ databases">
        <title>Genomic Encyclopedia of Archaeal and Bacterial Type Strains, Phase II (KMG-II): from individual species to whole genera.</title>
        <authorList>
            <person name="Goeker M."/>
        </authorList>
    </citation>
    <scope>NUCLEOTIDE SEQUENCE [LARGE SCALE GENOMIC DNA]</scope>
    <source>
        <strain evidence="14 15">DSM 23514</strain>
    </source>
</reference>
<dbReference type="PROSITE" id="PS50005">
    <property type="entry name" value="TPR"/>
    <property type="match status" value="3"/>
</dbReference>
<name>A0A316E6D1_9FLAO</name>
<dbReference type="SUPFAM" id="SSF48452">
    <property type="entry name" value="TPR-like"/>
    <property type="match status" value="2"/>
</dbReference>
<keyword evidence="11" id="KW-1133">Transmembrane helix</keyword>
<evidence type="ECO:0000256" key="8">
    <source>
        <dbReference type="ARBA" id="ARBA00023012"/>
    </source>
</evidence>
<feature type="repeat" description="TPR" evidence="9">
    <location>
        <begin position="239"/>
        <end position="272"/>
    </location>
</feature>
<dbReference type="InterPro" id="IPR005467">
    <property type="entry name" value="His_kinase_dom"/>
</dbReference>
<dbReference type="EC" id="2.7.13.3" evidence="2"/>
<evidence type="ECO:0000256" key="9">
    <source>
        <dbReference type="PROSITE-ProRule" id="PRU00339"/>
    </source>
</evidence>
<evidence type="ECO:0000256" key="5">
    <source>
        <dbReference type="ARBA" id="ARBA00022741"/>
    </source>
</evidence>
<keyword evidence="10" id="KW-0175">Coiled coil</keyword>
<feature type="repeat" description="TPR" evidence="9">
    <location>
        <begin position="116"/>
        <end position="149"/>
    </location>
</feature>
<dbReference type="SUPFAM" id="SSF55874">
    <property type="entry name" value="ATPase domain of HSP90 chaperone/DNA topoisomerase II/histidine kinase"/>
    <property type="match status" value="1"/>
</dbReference>
<dbReference type="InterPro" id="IPR050482">
    <property type="entry name" value="Sensor_HK_TwoCompSys"/>
</dbReference>
<dbReference type="PANTHER" id="PTHR24421:SF10">
    <property type="entry name" value="NITRATE_NITRITE SENSOR PROTEIN NARQ"/>
    <property type="match status" value="1"/>
</dbReference>
<sequence length="649" mass="74940">MKLYLRIFILLFYTVNSYSQSRIIDSLKIELNKEEKDSLKAKILYDLSYEYLYQSIDTMILFSKNLEKLAIRMNSDKYKSLANKSLGDAFLYSNMYDSANTHFKKALHFDIRANKSSVYSSMGILYKRQGKYEEALTIYLKGLKEDEVNGNDYGRYIKLANIGNLYMELKDYKNSIVYSKKALELAQSTKNESMLSSMGTLLNNIGGNYSFLNEYDTAIHYLHESLNVNMENNNKRELARTYTTLGSVYSSINQDRKSLEYLKMALKFREELGDKIELVETKIALGFTYGKTNQINKSNYYFDEALTMAMEIENMDLISQTYLAISDYYSLVNKYEKALLNYRLFIKFKDSILKINNFKNIQELQTKYETEKKDNEIASQKLQLQEKENDILKKKNQYNMALGGGGFLLLGSLGLWLFYRQRQKIKNNEILALESQQEVVKLEALIDGEEKERNRLAQDLHDGINGDLAVIKYKISSIEPDNFSKKEKVFYDEAISMLDNAVEQVRRISHNLAPPSLHNFDLIEAIQQFCSKQNASNPLNISFQYFGNRLILKKENETAIYRIIQELINNIIKHANATEALVQLNNHGNKLIITVEDNGQGFDTNSSENGIGLQNIKSRVNFLKANLDINSNTKGTTFCIEIDLKKNKL</sequence>
<feature type="domain" description="Histidine kinase" evidence="12">
    <location>
        <begin position="459"/>
        <end position="646"/>
    </location>
</feature>
<evidence type="ECO:0000256" key="6">
    <source>
        <dbReference type="ARBA" id="ARBA00022777"/>
    </source>
</evidence>
<protein>
    <recommendedName>
        <fullName evidence="2">histidine kinase</fullName>
        <ecNumber evidence="2">2.7.13.3</ecNumber>
    </recommendedName>
</protein>
<reference evidence="13 16" key="2">
    <citation type="submission" date="2020-07" db="EMBL/GenBank/DDBJ databases">
        <title>The draft genome sequence of Maribacter polysiphoniae KCTC 22021.</title>
        <authorList>
            <person name="Mu L."/>
        </authorList>
    </citation>
    <scope>NUCLEOTIDE SEQUENCE [LARGE SCALE GENOMIC DNA]</scope>
    <source>
        <strain evidence="13 16">KCTC 22021</strain>
    </source>
</reference>
<proteinExistence type="predicted"/>
<gene>
    <name evidence="13" type="ORF">HZY62_02060</name>
    <name evidence="14" type="ORF">LX92_01287</name>
</gene>
<evidence type="ECO:0000259" key="12">
    <source>
        <dbReference type="PROSITE" id="PS50109"/>
    </source>
</evidence>
<dbReference type="AlphaFoldDB" id="A0A316E6D1"/>
<dbReference type="GO" id="GO:0046983">
    <property type="term" value="F:protein dimerization activity"/>
    <property type="evidence" value="ECO:0007669"/>
    <property type="project" value="InterPro"/>
</dbReference>
<evidence type="ECO:0000256" key="10">
    <source>
        <dbReference type="SAM" id="Coils"/>
    </source>
</evidence>
<keyword evidence="8" id="KW-0902">Two-component regulatory system</keyword>
<dbReference type="Gene3D" id="3.30.565.10">
    <property type="entry name" value="Histidine kinase-like ATPase, C-terminal domain"/>
    <property type="match status" value="1"/>
</dbReference>
<dbReference type="InterPro" id="IPR036890">
    <property type="entry name" value="HATPase_C_sf"/>
</dbReference>
<dbReference type="Gene3D" id="1.25.40.10">
    <property type="entry name" value="Tetratricopeptide repeat domain"/>
    <property type="match status" value="2"/>
</dbReference>
<dbReference type="PANTHER" id="PTHR24421">
    <property type="entry name" value="NITRATE/NITRITE SENSOR PROTEIN NARX-RELATED"/>
    <property type="match status" value="1"/>
</dbReference>
<dbReference type="CDD" id="cd16917">
    <property type="entry name" value="HATPase_UhpB-NarQ-NarX-like"/>
    <property type="match status" value="1"/>
</dbReference>
<comment type="caution">
    <text evidence="14">The sequence shown here is derived from an EMBL/GenBank/DDBJ whole genome shotgun (WGS) entry which is preliminary data.</text>
</comment>
<evidence type="ECO:0000256" key="3">
    <source>
        <dbReference type="ARBA" id="ARBA00022553"/>
    </source>
</evidence>
<keyword evidence="9" id="KW-0802">TPR repeat</keyword>
<dbReference type="InterPro" id="IPR003594">
    <property type="entry name" value="HATPase_dom"/>
</dbReference>
<evidence type="ECO:0000256" key="2">
    <source>
        <dbReference type="ARBA" id="ARBA00012438"/>
    </source>
</evidence>
<evidence type="ECO:0000256" key="7">
    <source>
        <dbReference type="ARBA" id="ARBA00022840"/>
    </source>
</evidence>
<evidence type="ECO:0000256" key="1">
    <source>
        <dbReference type="ARBA" id="ARBA00000085"/>
    </source>
</evidence>
<keyword evidence="5" id="KW-0547">Nucleotide-binding</keyword>
<feature type="transmembrane region" description="Helical" evidence="11">
    <location>
        <begin position="398"/>
        <end position="419"/>
    </location>
</feature>
<dbReference type="SMART" id="SM00028">
    <property type="entry name" value="TPR"/>
    <property type="match status" value="5"/>
</dbReference>
<evidence type="ECO:0000313" key="15">
    <source>
        <dbReference type="Proteomes" id="UP000245667"/>
    </source>
</evidence>
<dbReference type="InterPro" id="IPR011990">
    <property type="entry name" value="TPR-like_helical_dom_sf"/>
</dbReference>
<dbReference type="InterPro" id="IPR011712">
    <property type="entry name" value="Sig_transdc_His_kin_sub3_dim/P"/>
</dbReference>
<keyword evidence="11" id="KW-0812">Transmembrane</keyword>
<dbReference type="GO" id="GO:0005524">
    <property type="term" value="F:ATP binding"/>
    <property type="evidence" value="ECO:0007669"/>
    <property type="project" value="UniProtKB-KW"/>
</dbReference>
<dbReference type="GO" id="GO:0016020">
    <property type="term" value="C:membrane"/>
    <property type="evidence" value="ECO:0007669"/>
    <property type="project" value="InterPro"/>
</dbReference>
<keyword evidence="6 13" id="KW-0418">Kinase</keyword>
<dbReference type="Gene3D" id="1.20.5.1930">
    <property type="match status" value="1"/>
</dbReference>
<dbReference type="Proteomes" id="UP000651837">
    <property type="component" value="Unassembled WGS sequence"/>
</dbReference>
<dbReference type="Pfam" id="PF02518">
    <property type="entry name" value="HATPase_c"/>
    <property type="match status" value="1"/>
</dbReference>
<keyword evidence="11" id="KW-0472">Membrane</keyword>
<dbReference type="Pfam" id="PF07730">
    <property type="entry name" value="HisKA_3"/>
    <property type="match status" value="1"/>
</dbReference>
<dbReference type="Pfam" id="PF13424">
    <property type="entry name" value="TPR_12"/>
    <property type="match status" value="1"/>
</dbReference>
<keyword evidence="16" id="KW-1185">Reference proteome</keyword>
<keyword evidence="7" id="KW-0067">ATP-binding</keyword>
<evidence type="ECO:0000313" key="16">
    <source>
        <dbReference type="Proteomes" id="UP000651837"/>
    </source>
</evidence>